<feature type="domain" description="RNA polymerase Rpb1" evidence="7">
    <location>
        <begin position="24"/>
        <end position="167"/>
    </location>
</feature>
<dbReference type="InterPro" id="IPR042102">
    <property type="entry name" value="RNA_pol_Rpb1_3_sf"/>
</dbReference>
<evidence type="ECO:0000256" key="6">
    <source>
        <dbReference type="ARBA" id="ARBA00048552"/>
    </source>
</evidence>
<evidence type="ECO:0000256" key="4">
    <source>
        <dbReference type="ARBA" id="ARBA00022695"/>
    </source>
</evidence>
<evidence type="ECO:0000259" key="7">
    <source>
        <dbReference type="Pfam" id="PF04983"/>
    </source>
</evidence>
<dbReference type="InterPro" id="IPR045867">
    <property type="entry name" value="DNA-dir_RpoC_beta_prime"/>
</dbReference>
<dbReference type="PANTHER" id="PTHR19376">
    <property type="entry name" value="DNA-DIRECTED RNA POLYMERASE"/>
    <property type="match status" value="1"/>
</dbReference>
<evidence type="ECO:0000259" key="10">
    <source>
        <dbReference type="Pfam" id="PF05000"/>
    </source>
</evidence>
<reference evidence="11" key="1">
    <citation type="journal article" date="2017" name="Science">
        <title>Giant viruses with an expanded complement of translation system components.</title>
        <authorList>
            <person name="Schulz F."/>
            <person name="Yutin N."/>
            <person name="Ivanova N.N."/>
            <person name="Ortega D.R."/>
            <person name="Lee T.K."/>
            <person name="Vierheilig J."/>
            <person name="Daims H."/>
            <person name="Horn M."/>
            <person name="Wagner M."/>
            <person name="Jensen G.J."/>
            <person name="Kyrpides N.C."/>
            <person name="Koonin E.V."/>
            <person name="Woyke T."/>
        </authorList>
    </citation>
    <scope>NUCLEOTIDE SEQUENCE</scope>
    <source>
        <strain evidence="11">KNV1</strain>
    </source>
</reference>
<feature type="domain" description="RNA polymerase Rpb1" evidence="9">
    <location>
        <begin position="302"/>
        <end position="566"/>
    </location>
</feature>
<dbReference type="GO" id="GO:0000428">
    <property type="term" value="C:DNA-directed RNA polymerase complex"/>
    <property type="evidence" value="ECO:0007669"/>
    <property type="project" value="UniProtKB-KW"/>
</dbReference>
<evidence type="ECO:0000256" key="3">
    <source>
        <dbReference type="ARBA" id="ARBA00022679"/>
    </source>
</evidence>
<dbReference type="InterPro" id="IPR038120">
    <property type="entry name" value="Rpb1_funnel_sf"/>
</dbReference>
<evidence type="ECO:0000256" key="5">
    <source>
        <dbReference type="ARBA" id="ARBA00023163"/>
    </source>
</evidence>
<dbReference type="Gene3D" id="6.10.250.2940">
    <property type="match status" value="1"/>
</dbReference>
<accession>A0A1V0SHZ9</accession>
<dbReference type="GO" id="GO:0003677">
    <property type="term" value="F:DNA binding"/>
    <property type="evidence" value="ECO:0007669"/>
    <property type="project" value="InterPro"/>
</dbReference>
<dbReference type="Pfam" id="PF04998">
    <property type="entry name" value="RNA_pol_Rpb1_5"/>
    <property type="match status" value="1"/>
</dbReference>
<evidence type="ECO:0000313" key="11">
    <source>
        <dbReference type="EMBL" id="ARF11342.1"/>
    </source>
</evidence>
<keyword evidence="2 11" id="KW-0240">DNA-directed RNA polymerase</keyword>
<evidence type="ECO:0000259" key="9">
    <source>
        <dbReference type="Pfam" id="PF04998"/>
    </source>
</evidence>
<dbReference type="InterPro" id="IPR007066">
    <property type="entry name" value="RNA_pol_Rpb1_3"/>
</dbReference>
<proteinExistence type="predicted"/>
<dbReference type="InterPro" id="IPR007083">
    <property type="entry name" value="RNA_pol_Rpb1_4"/>
</dbReference>
<name>A0A1V0SHZ9_9VIRU</name>
<dbReference type="InterPro" id="IPR007075">
    <property type="entry name" value="RNA_pol_Rpb1_6"/>
</dbReference>
<dbReference type="Pfam" id="PF05000">
    <property type="entry name" value="RNA_pol_Rpb1_4"/>
    <property type="match status" value="1"/>
</dbReference>
<keyword evidence="5" id="KW-0804">Transcription</keyword>
<dbReference type="Gene3D" id="1.10.274.100">
    <property type="entry name" value="RNA polymerase Rpb1, domain 3"/>
    <property type="match status" value="1"/>
</dbReference>
<evidence type="ECO:0000256" key="2">
    <source>
        <dbReference type="ARBA" id="ARBA00022478"/>
    </source>
</evidence>
<dbReference type="InterPro" id="IPR007081">
    <property type="entry name" value="RNA_pol_Rpb1_5"/>
</dbReference>
<dbReference type="Pfam" id="PF04983">
    <property type="entry name" value="RNA_pol_Rpb1_3"/>
    <property type="match status" value="1"/>
</dbReference>
<protein>
    <recommendedName>
        <fullName evidence="1">DNA-directed RNA polymerase</fullName>
        <ecNumber evidence="1">2.7.7.6</ecNumber>
    </recommendedName>
</protein>
<dbReference type="GO" id="GO:0003899">
    <property type="term" value="F:DNA-directed RNA polymerase activity"/>
    <property type="evidence" value="ECO:0007669"/>
    <property type="project" value="UniProtKB-EC"/>
</dbReference>
<dbReference type="Gene3D" id="1.10.132.30">
    <property type="match status" value="1"/>
</dbReference>
<dbReference type="GO" id="GO:0006351">
    <property type="term" value="P:DNA-templated transcription"/>
    <property type="evidence" value="ECO:0007669"/>
    <property type="project" value="InterPro"/>
</dbReference>
<keyword evidence="3" id="KW-0808">Transferase</keyword>
<dbReference type="PANTHER" id="PTHR19376:SF32">
    <property type="entry name" value="DNA-DIRECTED RNA POLYMERASE III SUBUNIT RPC1"/>
    <property type="match status" value="1"/>
</dbReference>
<comment type="catalytic activity">
    <reaction evidence="6">
        <text>RNA(n) + a ribonucleoside 5'-triphosphate = RNA(n+1) + diphosphate</text>
        <dbReference type="Rhea" id="RHEA:21248"/>
        <dbReference type="Rhea" id="RHEA-COMP:14527"/>
        <dbReference type="Rhea" id="RHEA-COMP:17342"/>
        <dbReference type="ChEBI" id="CHEBI:33019"/>
        <dbReference type="ChEBI" id="CHEBI:61557"/>
        <dbReference type="ChEBI" id="CHEBI:140395"/>
        <dbReference type="EC" id="2.7.7.6"/>
    </reaction>
</comment>
<evidence type="ECO:0000259" key="8">
    <source>
        <dbReference type="Pfam" id="PF04992"/>
    </source>
</evidence>
<gene>
    <name evidence="11" type="ORF">Klosneuvirus_1_199</name>
</gene>
<dbReference type="EMBL" id="KY684108">
    <property type="protein sequence ID" value="ARF11342.1"/>
    <property type="molecule type" value="Genomic_DNA"/>
</dbReference>
<keyword evidence="4" id="KW-0548">Nucleotidyltransferase</keyword>
<feature type="domain" description="RNA polymerase Rpb1" evidence="10">
    <location>
        <begin position="195"/>
        <end position="293"/>
    </location>
</feature>
<dbReference type="Pfam" id="PF04992">
    <property type="entry name" value="RNA_pol_Rpb1_6"/>
    <property type="match status" value="1"/>
</dbReference>
<evidence type="ECO:0000256" key="1">
    <source>
        <dbReference type="ARBA" id="ARBA00012418"/>
    </source>
</evidence>
<feature type="domain" description="RNA polymerase Rpb1" evidence="8">
    <location>
        <begin position="374"/>
        <end position="547"/>
    </location>
</feature>
<organism evidence="11">
    <name type="scientific">Klosneuvirus KNV1</name>
    <dbReference type="NCBI Taxonomy" id="1977640"/>
    <lineage>
        <taxon>Viruses</taxon>
        <taxon>Varidnaviria</taxon>
        <taxon>Bamfordvirae</taxon>
        <taxon>Nucleocytoviricota</taxon>
        <taxon>Megaviricetes</taxon>
        <taxon>Imitervirales</taxon>
        <taxon>Mimiviridae</taxon>
        <taxon>Klosneuvirinae</taxon>
        <taxon>Klosneuvirus</taxon>
    </lineage>
</organism>
<sequence length="594" mass="67020">MNIFLPQCPQARIELEEIADVQRNIITPALSVPIIGIVQDGLLGAYNLTQATTKVDWKSAMNMASYTSNEDFSSFNKKEGEYSGADIYSLIIPKKINVSGDFEVKNGQIVKGILKKNMLGSKAENSLIHLIWDIYGHKETRQFLDDNQRLINNFNMWNGFSVGIGDIHVPKDVEEQLSKLFDQKKLEIDHMITEMENNPDLIPADVFEDTILAELSKLGGDSSKLIMNNLKSTNNINVMILSGSKGSASNMGEMAACLGQQKIEGKRPQKRLNGRTMPYFFQGNDSAEARGFVDQPFGKGNTPTGFIFHNMGAREGIIDTGIKTAESGYVQRKLIKSLEDVVVKYDNTVRTANDAIVQYIYGDNGVNTTKQFGYTFKMLEMGNKAIADKIKFSAQELKNFKKFSAKINDDHVKQIIELRNIIRNSRMRSAQNNITFDSKYHLPVNIKNIINTVKGMDLKGDNLEPDYVLNKLDELLDYKTTKITSLSEQDRKNKNSLKYQDELLSKTIFRFALYELLSPKVCIFENNLNKAKFDMICDMIVIKFNRAIVEPGEMVGIVAAQSIGEPKRCGFKSILYANHTYCMVTLTNCRKILR</sequence>
<dbReference type="EC" id="2.7.7.6" evidence="1"/>
<dbReference type="SUPFAM" id="SSF64484">
    <property type="entry name" value="beta and beta-prime subunits of DNA dependent RNA-polymerase"/>
    <property type="match status" value="1"/>
</dbReference>
<dbReference type="Gene3D" id="6.20.50.80">
    <property type="match status" value="1"/>
</dbReference>